<name>A0A1E2VEN0_9GAMM</name>
<organism evidence="2 3">
    <name type="scientific">Terasakiispira papahanaumokuakeensis</name>
    <dbReference type="NCBI Taxonomy" id="197479"/>
    <lineage>
        <taxon>Bacteria</taxon>
        <taxon>Pseudomonadati</taxon>
        <taxon>Pseudomonadota</taxon>
        <taxon>Gammaproteobacteria</taxon>
        <taxon>Oceanospirillales</taxon>
        <taxon>Terasakiispira</taxon>
    </lineage>
</organism>
<feature type="transmembrane region" description="Helical" evidence="1">
    <location>
        <begin position="216"/>
        <end position="237"/>
    </location>
</feature>
<dbReference type="OrthoDB" id="5766358at2"/>
<dbReference type="AlphaFoldDB" id="A0A1E2VEN0"/>
<evidence type="ECO:0000256" key="1">
    <source>
        <dbReference type="SAM" id="Phobius"/>
    </source>
</evidence>
<sequence length="238" mass="25180">MPDGLGQALLLGGLAGLTIPLGGALAAFEHWRPQWLEAEFRHSVIAFGAGVLLAAVALVLVPESVPNLSMVQVALSMTFGSIAFMLLDRMLSSSGGTWSQLLAMLLDFIPEAAALGALLTQGQGPALLLALLMALQNLPESFNAFRELQAHQARPVYRVLAVFTALALLGPLAAWIGFLWLTSMPAVLSSIMLLASGGILYLIFQDIAPQVPLKRHWAPPLGAVLGFLLGLLGNIWIG</sequence>
<evidence type="ECO:0000313" key="3">
    <source>
        <dbReference type="Proteomes" id="UP000094291"/>
    </source>
</evidence>
<dbReference type="STRING" id="197479.BFW38_11810"/>
<keyword evidence="1" id="KW-0812">Transmembrane</keyword>
<keyword evidence="3" id="KW-1185">Reference proteome</keyword>
<feature type="transmembrane region" description="Helical" evidence="1">
    <location>
        <begin position="156"/>
        <end position="180"/>
    </location>
</feature>
<comment type="caution">
    <text evidence="2">The sequence shown here is derived from an EMBL/GenBank/DDBJ whole genome shotgun (WGS) entry which is preliminary data.</text>
</comment>
<protein>
    <submittedName>
        <fullName evidence="2">Divalent cation transporter</fullName>
    </submittedName>
</protein>
<reference evidence="2 3" key="1">
    <citation type="submission" date="2016-08" db="EMBL/GenBank/DDBJ databases">
        <authorList>
            <person name="Seilhamer J.J."/>
        </authorList>
    </citation>
    <scope>NUCLEOTIDE SEQUENCE [LARGE SCALE GENOMIC DNA]</scope>
    <source>
        <strain evidence="2 3">PH27A</strain>
    </source>
</reference>
<feature type="transmembrane region" description="Helical" evidence="1">
    <location>
        <begin position="73"/>
        <end position="92"/>
    </location>
</feature>
<dbReference type="Proteomes" id="UP000094291">
    <property type="component" value="Unassembled WGS sequence"/>
</dbReference>
<feature type="transmembrane region" description="Helical" evidence="1">
    <location>
        <begin position="186"/>
        <end position="204"/>
    </location>
</feature>
<evidence type="ECO:0000313" key="2">
    <source>
        <dbReference type="EMBL" id="ODC05413.1"/>
    </source>
</evidence>
<accession>A0A1E2VEN0</accession>
<dbReference type="EMBL" id="MDTQ01000001">
    <property type="protein sequence ID" value="ODC05413.1"/>
    <property type="molecule type" value="Genomic_DNA"/>
</dbReference>
<gene>
    <name evidence="2" type="ORF">BFW38_11810</name>
</gene>
<feature type="transmembrane region" description="Helical" evidence="1">
    <location>
        <begin position="42"/>
        <end position="61"/>
    </location>
</feature>
<feature type="transmembrane region" description="Helical" evidence="1">
    <location>
        <begin position="112"/>
        <end position="135"/>
    </location>
</feature>
<proteinExistence type="predicted"/>
<keyword evidence="1" id="KW-1133">Transmembrane helix</keyword>
<keyword evidence="1" id="KW-0472">Membrane</keyword>